<evidence type="ECO:0000313" key="5">
    <source>
        <dbReference type="Proteomes" id="UP000295136"/>
    </source>
</evidence>
<feature type="domain" description="Carbamoyltransferase C-terminal" evidence="3">
    <location>
        <begin position="391"/>
        <end position="535"/>
    </location>
</feature>
<reference evidence="4 5" key="1">
    <citation type="submission" date="2019-03" db="EMBL/GenBank/DDBJ databases">
        <title>Draft genome sequences of novel Actinobacteria.</title>
        <authorList>
            <person name="Sahin N."/>
            <person name="Ay H."/>
            <person name="Saygin H."/>
        </authorList>
    </citation>
    <scope>NUCLEOTIDE SEQUENCE [LARGE SCALE GENOMIC DNA]</scope>
    <source>
        <strain evidence="4 5">6K102</strain>
    </source>
</reference>
<gene>
    <name evidence="4" type="ORF">E1295_18180</name>
</gene>
<dbReference type="PANTHER" id="PTHR34847:SF1">
    <property type="entry name" value="NODULATION PROTEIN U"/>
    <property type="match status" value="1"/>
</dbReference>
<keyword evidence="5" id="KW-1185">Reference proteome</keyword>
<dbReference type="RefSeq" id="WP_132631507.1">
    <property type="nucleotide sequence ID" value="NZ_SMLD01000042.1"/>
</dbReference>
<dbReference type="Gene3D" id="3.30.420.40">
    <property type="match status" value="1"/>
</dbReference>
<sequence length="568" mass="61420">MLICGLKLTHDAGVAVVEDGRLLFSVEVEKLANRRRYSPMRDLDEIAGILAAEGLEPGDIDRFVIDGWMGDGDGGLASLATFSGGRPLTLRAAPYHEPIGAREAVSRLEFGELPLGGRSYRYSSYAHAVDHLYSAYCTSPFAERGEDALVLIWDAGMAPRLYQVRAAGQVEALGALFPLAGSAFATFSLRFEPFRRPVPPNGRSERVATHLEVAGKAMAFAGLGRVELEAFGAFDDLVRAAGPVPRPAALAVAEQAEARRAELFPGLSEADLIATYQAYLGRLLLTGLRRKLDEHDGPGQNLCVAGGCALNIKWNSSLRRSGLFRAVWVPPFPNDSGSALGAACSELAHLGTCALSWEVYAGPRLDTTPAPPGWRSRRCDETELARVLHEEDEPVTVLDGRAELGPRALGNRSILSAPVSPGMKNRLNEIKNRSGYRPVAPVCLESRAAEIFDPGSPDPYMLFDHVVRAGWRARVPAVLHVDGTARLQTVTAARQPVLARVLEAYERLSGVPVLCNTSANLNGSGFFPDVASAMRWNGTRHVWSDGVLHTRRAADRMSTASRERQNIA</sequence>
<evidence type="ECO:0000259" key="3">
    <source>
        <dbReference type="Pfam" id="PF16861"/>
    </source>
</evidence>
<evidence type="ECO:0008006" key="6">
    <source>
        <dbReference type="Google" id="ProtNLM"/>
    </source>
</evidence>
<dbReference type="Gene3D" id="3.90.870.20">
    <property type="entry name" value="Carbamoyltransferase, C-terminal domain"/>
    <property type="match status" value="1"/>
</dbReference>
<dbReference type="InterPro" id="IPR031730">
    <property type="entry name" value="Carbam_trans_C"/>
</dbReference>
<evidence type="ECO:0000256" key="1">
    <source>
        <dbReference type="ARBA" id="ARBA00006129"/>
    </source>
</evidence>
<comment type="similarity">
    <text evidence="1">Belongs to the NodU/CmcH family.</text>
</comment>
<dbReference type="Proteomes" id="UP000295136">
    <property type="component" value="Unassembled WGS sequence"/>
</dbReference>
<name>A0A4R5FJ99_9ACTN</name>
<dbReference type="GO" id="GO:0003824">
    <property type="term" value="F:catalytic activity"/>
    <property type="evidence" value="ECO:0007669"/>
    <property type="project" value="InterPro"/>
</dbReference>
<dbReference type="InterPro" id="IPR003696">
    <property type="entry name" value="Carbtransf_dom"/>
</dbReference>
<accession>A0A4R5FJ99</accession>
<feature type="domain" description="Carbamoyltransferase" evidence="2">
    <location>
        <begin position="3"/>
        <end position="344"/>
    </location>
</feature>
<organism evidence="4 5">
    <name type="scientific">Nonomuraea mesophila</name>
    <dbReference type="NCBI Taxonomy" id="2530382"/>
    <lineage>
        <taxon>Bacteria</taxon>
        <taxon>Bacillati</taxon>
        <taxon>Actinomycetota</taxon>
        <taxon>Actinomycetes</taxon>
        <taxon>Streptosporangiales</taxon>
        <taxon>Streptosporangiaceae</taxon>
        <taxon>Nonomuraea</taxon>
    </lineage>
</organism>
<dbReference type="Pfam" id="PF02543">
    <property type="entry name" value="Carbam_trans_N"/>
    <property type="match status" value="1"/>
</dbReference>
<dbReference type="AlphaFoldDB" id="A0A4R5FJ99"/>
<dbReference type="PANTHER" id="PTHR34847">
    <property type="entry name" value="NODULATION PROTEIN U"/>
    <property type="match status" value="1"/>
</dbReference>
<dbReference type="InterPro" id="IPR051338">
    <property type="entry name" value="NodU/CmcH_Carbamoyltrnsfr"/>
</dbReference>
<proteinExistence type="inferred from homology"/>
<dbReference type="Pfam" id="PF16861">
    <property type="entry name" value="Carbam_trans_C"/>
    <property type="match status" value="1"/>
</dbReference>
<dbReference type="EMBL" id="SMLD01000042">
    <property type="protein sequence ID" value="TDE51532.1"/>
    <property type="molecule type" value="Genomic_DNA"/>
</dbReference>
<protein>
    <recommendedName>
        <fullName evidence="6">Nodulation protein NodU</fullName>
    </recommendedName>
</protein>
<evidence type="ECO:0000259" key="2">
    <source>
        <dbReference type="Pfam" id="PF02543"/>
    </source>
</evidence>
<evidence type="ECO:0000313" key="4">
    <source>
        <dbReference type="EMBL" id="TDE51532.1"/>
    </source>
</evidence>
<dbReference type="InterPro" id="IPR038152">
    <property type="entry name" value="Carbam_trans_C_sf"/>
</dbReference>
<comment type="caution">
    <text evidence="4">The sequence shown here is derived from an EMBL/GenBank/DDBJ whole genome shotgun (WGS) entry which is preliminary data.</text>
</comment>